<evidence type="ECO:0000256" key="1">
    <source>
        <dbReference type="SAM" id="Phobius"/>
    </source>
</evidence>
<name>A0A3Q9BJC8_9LACT</name>
<feature type="transmembrane region" description="Helical" evidence="1">
    <location>
        <begin position="119"/>
        <end position="136"/>
    </location>
</feature>
<keyword evidence="1" id="KW-0812">Transmembrane</keyword>
<feature type="transmembrane region" description="Helical" evidence="1">
    <location>
        <begin position="12"/>
        <end position="31"/>
    </location>
</feature>
<reference evidence="3" key="1">
    <citation type="submission" date="2018-12" db="EMBL/GenBank/DDBJ databases">
        <title>Complete genome sequencing of Jeotgalibaca sp. H21T32.</title>
        <authorList>
            <person name="Bae J.-W."/>
            <person name="Lee S.-Y."/>
        </authorList>
    </citation>
    <scope>NUCLEOTIDE SEQUENCE [LARGE SCALE GENOMIC DNA]</scope>
    <source>
        <strain evidence="3">H21T32</strain>
    </source>
</reference>
<feature type="transmembrane region" description="Helical" evidence="1">
    <location>
        <begin position="73"/>
        <end position="91"/>
    </location>
</feature>
<protein>
    <submittedName>
        <fullName evidence="2">Uncharacterized protein</fullName>
    </submittedName>
</protein>
<organism evidence="2 3">
    <name type="scientific">Jeotgalibaca ciconiae</name>
    <dbReference type="NCBI Taxonomy" id="2496265"/>
    <lineage>
        <taxon>Bacteria</taxon>
        <taxon>Bacillati</taxon>
        <taxon>Bacillota</taxon>
        <taxon>Bacilli</taxon>
        <taxon>Lactobacillales</taxon>
        <taxon>Carnobacteriaceae</taxon>
        <taxon>Jeotgalibaca</taxon>
    </lineage>
</organism>
<keyword evidence="1" id="KW-0472">Membrane</keyword>
<dbReference type="RefSeq" id="WP_126108755.1">
    <property type="nucleotide sequence ID" value="NZ_CP034465.1"/>
</dbReference>
<evidence type="ECO:0000313" key="3">
    <source>
        <dbReference type="Proteomes" id="UP000273326"/>
    </source>
</evidence>
<sequence length="145" mass="16826">MNIQLFLLDNAYIYLLIIFICTFIYYVALKLKGSGSQLVVVLGFLFVFIIFFFLGGTIPFFQWRYSEGLGRVMFTGFLIAFVCSSLVYLLVRKQKILIHSLELALLILLYVGLVRLYNHDLLMTIIQLSLVSLFLMKNKQIYEAK</sequence>
<evidence type="ECO:0000313" key="2">
    <source>
        <dbReference type="EMBL" id="AZP03665.1"/>
    </source>
</evidence>
<accession>A0A3Q9BJC8</accession>
<dbReference type="Proteomes" id="UP000273326">
    <property type="component" value="Chromosome"/>
</dbReference>
<dbReference type="EMBL" id="CP034465">
    <property type="protein sequence ID" value="AZP03665.1"/>
    <property type="molecule type" value="Genomic_DNA"/>
</dbReference>
<feature type="transmembrane region" description="Helical" evidence="1">
    <location>
        <begin position="38"/>
        <end position="61"/>
    </location>
</feature>
<feature type="transmembrane region" description="Helical" evidence="1">
    <location>
        <begin position="96"/>
        <end position="113"/>
    </location>
</feature>
<dbReference type="KEGG" id="jeh:EJN90_02695"/>
<proteinExistence type="predicted"/>
<keyword evidence="1" id="KW-1133">Transmembrane helix</keyword>
<gene>
    <name evidence="2" type="ORF">EJN90_02695</name>
</gene>
<keyword evidence="3" id="KW-1185">Reference proteome</keyword>
<dbReference type="AlphaFoldDB" id="A0A3Q9BJC8"/>